<dbReference type="Proteomes" id="UP000321764">
    <property type="component" value="Unassembled WGS sequence"/>
</dbReference>
<accession>A0A5C8Z4R6</accession>
<dbReference type="GO" id="GO:0030288">
    <property type="term" value="C:outer membrane-bounded periplasmic space"/>
    <property type="evidence" value="ECO:0007669"/>
    <property type="project" value="TreeGrafter"/>
</dbReference>
<sequence precursor="true">MSLTRSHTSLRNRRLLYCAMALCYGLLSATALALPEDRELPITGKADSNSFDINTGISILTGNVVITQGNLEILADQVVIETDPDTNELSYIKATGTPAIFTDIPQLGSDMVEVNGNQVEFFPATDIIITLGEARITQSGNEARGEQIEYQAATGQVTIQSARSLSGNQDDEQAELLLLPGSTE</sequence>
<dbReference type="HAMAP" id="MF_01914">
    <property type="entry name" value="LPS_assembly_LptA"/>
    <property type="match status" value="1"/>
</dbReference>
<dbReference type="GO" id="GO:0043165">
    <property type="term" value="P:Gram-negative-bacterium-type cell outer membrane assembly"/>
    <property type="evidence" value="ECO:0007669"/>
    <property type="project" value="UniProtKB-UniRule"/>
</dbReference>
<comment type="subcellular location">
    <subcellularLocation>
        <location evidence="4">Periplasm</location>
    </subcellularLocation>
</comment>
<feature type="chain" id="PRO_5023573864" description="Lipopolysaccharide export system protein LptA" evidence="4">
    <location>
        <begin position="34"/>
        <end position="184"/>
    </location>
</feature>
<feature type="domain" description="Organic solvent tolerance-like N-terminal" evidence="5">
    <location>
        <begin position="45"/>
        <end position="155"/>
    </location>
</feature>
<comment type="caution">
    <text evidence="6">The sequence shown here is derived from an EMBL/GenBank/DDBJ whole genome shotgun (WGS) entry which is preliminary data.</text>
</comment>
<dbReference type="InterPro" id="IPR052037">
    <property type="entry name" value="LPS_export_LptA"/>
</dbReference>
<comment type="similarity">
    <text evidence="4">Belongs to the LptA family.</text>
</comment>
<evidence type="ECO:0000256" key="1">
    <source>
        <dbReference type="ARBA" id="ARBA00022448"/>
    </source>
</evidence>
<dbReference type="InterPro" id="IPR014340">
    <property type="entry name" value="LptA"/>
</dbReference>
<feature type="signal peptide" evidence="4">
    <location>
        <begin position="1"/>
        <end position="33"/>
    </location>
</feature>
<evidence type="ECO:0000256" key="2">
    <source>
        <dbReference type="ARBA" id="ARBA00022729"/>
    </source>
</evidence>
<keyword evidence="1 4" id="KW-0813">Transport</keyword>
<dbReference type="GO" id="GO:0009279">
    <property type="term" value="C:cell outer membrane"/>
    <property type="evidence" value="ECO:0007669"/>
    <property type="project" value="TreeGrafter"/>
</dbReference>
<dbReference type="GO" id="GO:0001530">
    <property type="term" value="F:lipopolysaccharide binding"/>
    <property type="evidence" value="ECO:0007669"/>
    <property type="project" value="InterPro"/>
</dbReference>
<dbReference type="GO" id="GO:0015920">
    <property type="term" value="P:lipopolysaccharide transport"/>
    <property type="evidence" value="ECO:0007669"/>
    <property type="project" value="UniProtKB-UniRule"/>
</dbReference>
<dbReference type="PANTHER" id="PTHR36504">
    <property type="entry name" value="LIPOPOLYSACCHARIDE EXPORT SYSTEM PROTEIN LPTA"/>
    <property type="match status" value="1"/>
</dbReference>
<reference evidence="6 7" key="1">
    <citation type="submission" date="2019-07" db="EMBL/GenBank/DDBJ databases">
        <title>Reinekea sp. strain SSH23 genome sequencing and assembly.</title>
        <authorList>
            <person name="Kim I."/>
        </authorList>
    </citation>
    <scope>NUCLEOTIDE SEQUENCE [LARGE SCALE GENOMIC DNA]</scope>
    <source>
        <strain evidence="6 7">SSH23</strain>
    </source>
</reference>
<dbReference type="Pfam" id="PF03968">
    <property type="entry name" value="LptD_N"/>
    <property type="match status" value="1"/>
</dbReference>
<keyword evidence="7" id="KW-1185">Reference proteome</keyword>
<comment type="function">
    <text evidence="4">Involved in the assembly of lipopolysaccharide (LPS). Required for the translocation of LPS from the inner membrane to the outer membrane. May form a bridge between the inner membrane and the outer membrane, via interactions with LptC and LptD, thereby facilitating LPS transfer across the periplasm.</text>
</comment>
<dbReference type="GO" id="GO:0017089">
    <property type="term" value="F:glycolipid transfer activity"/>
    <property type="evidence" value="ECO:0007669"/>
    <property type="project" value="TreeGrafter"/>
</dbReference>
<protein>
    <recommendedName>
        <fullName evidence="4">Lipopolysaccharide export system protein LptA</fullName>
    </recommendedName>
</protein>
<evidence type="ECO:0000313" key="6">
    <source>
        <dbReference type="EMBL" id="TXR52171.1"/>
    </source>
</evidence>
<evidence type="ECO:0000313" key="7">
    <source>
        <dbReference type="Proteomes" id="UP000321764"/>
    </source>
</evidence>
<dbReference type="AlphaFoldDB" id="A0A5C8Z4R6"/>
<gene>
    <name evidence="4 6" type="primary">lptA</name>
    <name evidence="6" type="ORF">FME95_12230</name>
</gene>
<dbReference type="NCBIfam" id="TIGR03002">
    <property type="entry name" value="outer_YhbN_LptA"/>
    <property type="match status" value="1"/>
</dbReference>
<name>A0A5C8Z4R6_9GAMM</name>
<proteinExistence type="inferred from homology"/>
<dbReference type="PANTHER" id="PTHR36504:SF1">
    <property type="entry name" value="LIPOPOLYSACCHARIDE EXPORT SYSTEM PROTEIN LPTA"/>
    <property type="match status" value="1"/>
</dbReference>
<keyword evidence="2 4" id="KW-0732">Signal</keyword>
<dbReference type="EMBL" id="VKAD01000002">
    <property type="protein sequence ID" value="TXR52171.1"/>
    <property type="molecule type" value="Genomic_DNA"/>
</dbReference>
<keyword evidence="3 4" id="KW-0574">Periplasm</keyword>
<evidence type="ECO:0000256" key="4">
    <source>
        <dbReference type="HAMAP-Rule" id="MF_01914"/>
    </source>
</evidence>
<dbReference type="InterPro" id="IPR005653">
    <property type="entry name" value="OstA-like_N"/>
</dbReference>
<comment type="subunit">
    <text evidence="4">Component of the lipopolysaccharide transport and assembly complex.</text>
</comment>
<dbReference type="RefSeq" id="WP_147714767.1">
    <property type="nucleotide sequence ID" value="NZ_VKAD01000002.1"/>
</dbReference>
<organism evidence="6 7">
    <name type="scientific">Reinekea thalattae</name>
    <dbReference type="NCBI Taxonomy" id="2593301"/>
    <lineage>
        <taxon>Bacteria</taxon>
        <taxon>Pseudomonadati</taxon>
        <taxon>Pseudomonadota</taxon>
        <taxon>Gammaproteobacteria</taxon>
        <taxon>Oceanospirillales</taxon>
        <taxon>Saccharospirillaceae</taxon>
        <taxon>Reinekea</taxon>
    </lineage>
</organism>
<dbReference type="Gene3D" id="2.60.450.10">
    <property type="entry name" value="Lipopolysaccharide (LPS) transport protein A like domain"/>
    <property type="match status" value="1"/>
</dbReference>
<evidence type="ECO:0000259" key="5">
    <source>
        <dbReference type="Pfam" id="PF03968"/>
    </source>
</evidence>
<evidence type="ECO:0000256" key="3">
    <source>
        <dbReference type="ARBA" id="ARBA00022764"/>
    </source>
</evidence>
<dbReference type="OrthoDB" id="9795964at2"/>